<reference evidence="12" key="1">
    <citation type="submission" date="2020-10" db="EMBL/GenBank/DDBJ databases">
        <authorList>
            <person name="Gilroy R."/>
        </authorList>
    </citation>
    <scope>NUCLEOTIDE SEQUENCE</scope>
    <source>
        <strain evidence="12">17213</strain>
    </source>
</reference>
<dbReference type="GO" id="GO:0015031">
    <property type="term" value="P:protein transport"/>
    <property type="evidence" value="ECO:0007669"/>
    <property type="project" value="UniProtKB-KW"/>
</dbReference>
<keyword evidence="5" id="KW-1003">Cell membrane</keyword>
<dbReference type="Proteomes" id="UP000823631">
    <property type="component" value="Unassembled WGS sequence"/>
</dbReference>
<name>A0A9D9DBZ7_9GAMM</name>
<evidence type="ECO:0000313" key="12">
    <source>
        <dbReference type="EMBL" id="MBO8415593.1"/>
    </source>
</evidence>
<keyword evidence="12" id="KW-0966">Cell projection</keyword>
<evidence type="ECO:0000313" key="13">
    <source>
        <dbReference type="Proteomes" id="UP000823631"/>
    </source>
</evidence>
<dbReference type="GO" id="GO:0044781">
    <property type="term" value="P:bacterial-type flagellum organization"/>
    <property type="evidence" value="ECO:0007669"/>
    <property type="project" value="UniProtKB-KW"/>
</dbReference>
<dbReference type="Gene3D" id="1.10.287.1700">
    <property type="match status" value="1"/>
</dbReference>
<keyword evidence="9" id="KW-0472">Membrane</keyword>
<keyword evidence="10" id="KW-1006">Bacterial flagellum protein export</keyword>
<dbReference type="GO" id="GO:0009288">
    <property type="term" value="C:bacterial-type flagellum"/>
    <property type="evidence" value="ECO:0007669"/>
    <property type="project" value="InterPro"/>
</dbReference>
<dbReference type="PANTHER" id="PTHR38786">
    <property type="entry name" value="FLAGELLAR FLIJ PROTEIN"/>
    <property type="match status" value="1"/>
</dbReference>
<evidence type="ECO:0000256" key="7">
    <source>
        <dbReference type="ARBA" id="ARBA00022795"/>
    </source>
</evidence>
<keyword evidence="6" id="KW-0145">Chemotaxis</keyword>
<dbReference type="InterPro" id="IPR052570">
    <property type="entry name" value="FliJ"/>
</dbReference>
<keyword evidence="12" id="KW-0969">Cilium</keyword>
<evidence type="ECO:0000256" key="1">
    <source>
        <dbReference type="ARBA" id="ARBA00004413"/>
    </source>
</evidence>
<comment type="similarity">
    <text evidence="2">Belongs to the FliJ family.</text>
</comment>
<keyword evidence="4" id="KW-0813">Transport</keyword>
<accession>A0A9D9DBZ7</accession>
<protein>
    <recommendedName>
        <fullName evidence="3">Flagellar FliJ protein</fullName>
    </recommendedName>
</protein>
<proteinExistence type="inferred from homology"/>
<reference evidence="12" key="2">
    <citation type="journal article" date="2021" name="PeerJ">
        <title>Extensive microbial diversity within the chicken gut microbiome revealed by metagenomics and culture.</title>
        <authorList>
            <person name="Gilroy R."/>
            <person name="Ravi A."/>
            <person name="Getino M."/>
            <person name="Pursley I."/>
            <person name="Horton D.L."/>
            <person name="Alikhan N.F."/>
            <person name="Baker D."/>
            <person name="Gharbi K."/>
            <person name="Hall N."/>
            <person name="Watson M."/>
            <person name="Adriaenssens E.M."/>
            <person name="Foster-Nyarko E."/>
            <person name="Jarju S."/>
            <person name="Secka A."/>
            <person name="Antonio M."/>
            <person name="Oren A."/>
            <person name="Chaudhuri R.R."/>
            <person name="La Ragione R."/>
            <person name="Hildebrand F."/>
            <person name="Pallen M.J."/>
        </authorList>
    </citation>
    <scope>NUCLEOTIDE SEQUENCE</scope>
    <source>
        <strain evidence="12">17213</strain>
    </source>
</reference>
<organism evidence="12 13">
    <name type="scientific">Candidatus Avisuccinivibrio stercorigallinarum</name>
    <dbReference type="NCBI Taxonomy" id="2840704"/>
    <lineage>
        <taxon>Bacteria</taxon>
        <taxon>Pseudomonadati</taxon>
        <taxon>Pseudomonadota</taxon>
        <taxon>Gammaproteobacteria</taxon>
        <taxon>Aeromonadales</taxon>
        <taxon>Succinivibrionaceae</taxon>
        <taxon>Succinivibrionaceae incertae sedis</taxon>
        <taxon>Candidatus Avisuccinivibrio</taxon>
    </lineage>
</organism>
<evidence type="ECO:0000256" key="10">
    <source>
        <dbReference type="ARBA" id="ARBA00023225"/>
    </source>
</evidence>
<dbReference type="EMBL" id="JADINH010000094">
    <property type="protein sequence ID" value="MBO8415593.1"/>
    <property type="molecule type" value="Genomic_DNA"/>
</dbReference>
<keyword evidence="8" id="KW-0653">Protein transport</keyword>
<dbReference type="InterPro" id="IPR012823">
    <property type="entry name" value="Flagell_FliJ"/>
</dbReference>
<evidence type="ECO:0000256" key="11">
    <source>
        <dbReference type="SAM" id="Coils"/>
    </source>
</evidence>
<sequence length="147" mass="17374">MAQDRALHLVLDLRKKEEEKAQELFVQTLQEIARYEKQIAQIYDYKKLYADEMAAAGARGFSAVQLTAYNDFIHKLEVIAERQEQELVQLRQVSEQRRAQYLEKQQQRKVIETLIQKHEQARIKAELKAEQKLLDEYVTARAARQRS</sequence>
<dbReference type="PANTHER" id="PTHR38786:SF1">
    <property type="entry name" value="FLAGELLAR FLIJ PROTEIN"/>
    <property type="match status" value="1"/>
</dbReference>
<comment type="subcellular location">
    <subcellularLocation>
        <location evidence="1">Cell membrane</location>
        <topology evidence="1">Peripheral membrane protein</topology>
        <orientation evidence="1">Cytoplasmic side</orientation>
    </subcellularLocation>
</comment>
<evidence type="ECO:0000256" key="6">
    <source>
        <dbReference type="ARBA" id="ARBA00022500"/>
    </source>
</evidence>
<evidence type="ECO:0000256" key="3">
    <source>
        <dbReference type="ARBA" id="ARBA00020392"/>
    </source>
</evidence>
<dbReference type="AlphaFoldDB" id="A0A9D9DBZ7"/>
<gene>
    <name evidence="12" type="primary">fliJ</name>
    <name evidence="12" type="ORF">IAB19_04335</name>
</gene>
<dbReference type="Pfam" id="PF02050">
    <property type="entry name" value="FliJ"/>
    <property type="match status" value="1"/>
</dbReference>
<dbReference type="GO" id="GO:0071973">
    <property type="term" value="P:bacterial-type flagellum-dependent cell motility"/>
    <property type="evidence" value="ECO:0007669"/>
    <property type="project" value="InterPro"/>
</dbReference>
<comment type="caution">
    <text evidence="12">The sequence shown here is derived from an EMBL/GenBank/DDBJ whole genome shotgun (WGS) entry which is preliminary data.</text>
</comment>
<keyword evidence="12" id="KW-0282">Flagellum</keyword>
<keyword evidence="7" id="KW-1005">Bacterial flagellum biogenesis</keyword>
<dbReference type="GO" id="GO:0005886">
    <property type="term" value="C:plasma membrane"/>
    <property type="evidence" value="ECO:0007669"/>
    <property type="project" value="UniProtKB-SubCell"/>
</dbReference>
<dbReference type="InterPro" id="IPR053716">
    <property type="entry name" value="Flag_assembly_chemotaxis_eff"/>
</dbReference>
<evidence type="ECO:0000256" key="2">
    <source>
        <dbReference type="ARBA" id="ARBA00010004"/>
    </source>
</evidence>
<evidence type="ECO:0000256" key="8">
    <source>
        <dbReference type="ARBA" id="ARBA00022927"/>
    </source>
</evidence>
<feature type="coiled-coil region" evidence="11">
    <location>
        <begin position="73"/>
        <end position="124"/>
    </location>
</feature>
<dbReference type="GO" id="GO:0006935">
    <property type="term" value="P:chemotaxis"/>
    <property type="evidence" value="ECO:0007669"/>
    <property type="project" value="UniProtKB-KW"/>
</dbReference>
<evidence type="ECO:0000256" key="5">
    <source>
        <dbReference type="ARBA" id="ARBA00022475"/>
    </source>
</evidence>
<evidence type="ECO:0000256" key="4">
    <source>
        <dbReference type="ARBA" id="ARBA00022448"/>
    </source>
</evidence>
<keyword evidence="11" id="KW-0175">Coiled coil</keyword>
<evidence type="ECO:0000256" key="9">
    <source>
        <dbReference type="ARBA" id="ARBA00023136"/>
    </source>
</evidence>
<dbReference type="NCBIfam" id="TIGR02473">
    <property type="entry name" value="flagell_FliJ"/>
    <property type="match status" value="1"/>
</dbReference>